<sequence length="313" mass="34793">MLLDETPQCNDCGVLFPHLKGDLCGECRLDCEEEAVGTDSGPSIDPGMILTQALQHQAKASTFHLNNQKLAKLEQNWNLQKAIPGGVKGLRKQMHEHVHKAGKMFETLIFFYICQNTVKETKQVVWNRAISPSLQVVGDGSSRGQGLLPCPTELPSFMRDKPLPSFKLEDVELTTKATKQFVVLDMNIILEKMSLLSDLWDHLVQESQVSDMVVKADKKSIKIHVSLTEPEYEEDIDIRDGSVKVPSPPAATVKVKTKNSKNKKQQDTDSELSDGEFNIQAQEVSTGTQQPNTCSQVKSGKRKAKEEISPPLK</sequence>
<dbReference type="AlphaFoldDB" id="A0A0C9V7G5"/>
<proteinExistence type="predicted"/>
<name>A0A0C9V7G5_SPHS4</name>
<evidence type="ECO:0000256" key="1">
    <source>
        <dbReference type="SAM" id="MobiDB-lite"/>
    </source>
</evidence>
<feature type="region of interest" description="Disordered" evidence="1">
    <location>
        <begin position="239"/>
        <end position="313"/>
    </location>
</feature>
<dbReference type="EMBL" id="KN837169">
    <property type="protein sequence ID" value="KIJ37492.1"/>
    <property type="molecule type" value="Genomic_DNA"/>
</dbReference>
<feature type="compositionally biased region" description="Polar residues" evidence="1">
    <location>
        <begin position="279"/>
        <end position="298"/>
    </location>
</feature>
<gene>
    <name evidence="2" type="ORF">M422DRAFT_50550</name>
</gene>
<keyword evidence="3" id="KW-1185">Reference proteome</keyword>
<evidence type="ECO:0000313" key="3">
    <source>
        <dbReference type="Proteomes" id="UP000054279"/>
    </source>
</evidence>
<dbReference type="Proteomes" id="UP000054279">
    <property type="component" value="Unassembled WGS sequence"/>
</dbReference>
<accession>A0A0C9V7G5</accession>
<protein>
    <submittedName>
        <fullName evidence="2">Uncharacterized protein</fullName>
    </submittedName>
</protein>
<reference evidence="2 3" key="1">
    <citation type="submission" date="2014-06" db="EMBL/GenBank/DDBJ databases">
        <title>Evolutionary Origins and Diversification of the Mycorrhizal Mutualists.</title>
        <authorList>
            <consortium name="DOE Joint Genome Institute"/>
            <consortium name="Mycorrhizal Genomics Consortium"/>
            <person name="Kohler A."/>
            <person name="Kuo A."/>
            <person name="Nagy L.G."/>
            <person name="Floudas D."/>
            <person name="Copeland A."/>
            <person name="Barry K.W."/>
            <person name="Cichocki N."/>
            <person name="Veneault-Fourrey C."/>
            <person name="LaButti K."/>
            <person name="Lindquist E.A."/>
            <person name="Lipzen A."/>
            <person name="Lundell T."/>
            <person name="Morin E."/>
            <person name="Murat C."/>
            <person name="Riley R."/>
            <person name="Ohm R."/>
            <person name="Sun H."/>
            <person name="Tunlid A."/>
            <person name="Henrissat B."/>
            <person name="Grigoriev I.V."/>
            <person name="Hibbett D.S."/>
            <person name="Martin F."/>
        </authorList>
    </citation>
    <scope>NUCLEOTIDE SEQUENCE [LARGE SCALE GENOMIC DNA]</scope>
    <source>
        <strain evidence="2 3">SS14</strain>
    </source>
</reference>
<feature type="compositionally biased region" description="Basic and acidic residues" evidence="1">
    <location>
        <begin position="304"/>
        <end position="313"/>
    </location>
</feature>
<evidence type="ECO:0000313" key="2">
    <source>
        <dbReference type="EMBL" id="KIJ37492.1"/>
    </source>
</evidence>
<dbReference type="HOGENOM" id="CLU_888951_0_0_1"/>
<organism evidence="2 3">
    <name type="scientific">Sphaerobolus stellatus (strain SS14)</name>
    <dbReference type="NCBI Taxonomy" id="990650"/>
    <lineage>
        <taxon>Eukaryota</taxon>
        <taxon>Fungi</taxon>
        <taxon>Dikarya</taxon>
        <taxon>Basidiomycota</taxon>
        <taxon>Agaricomycotina</taxon>
        <taxon>Agaricomycetes</taxon>
        <taxon>Phallomycetidae</taxon>
        <taxon>Geastrales</taxon>
        <taxon>Sphaerobolaceae</taxon>
        <taxon>Sphaerobolus</taxon>
    </lineage>
</organism>